<comment type="caution">
    <text evidence="1">The sequence shown here is derived from an EMBL/GenBank/DDBJ whole genome shotgun (WGS) entry which is preliminary data.</text>
</comment>
<reference evidence="1 2" key="1">
    <citation type="submission" date="2019-07" db="EMBL/GenBank/DDBJ databases">
        <title>Whole genome shotgun sequence of Deinococcus cellulosilyticus NBRC 106333.</title>
        <authorList>
            <person name="Hosoyama A."/>
            <person name="Uohara A."/>
            <person name="Ohji S."/>
            <person name="Ichikawa N."/>
        </authorList>
    </citation>
    <scope>NUCLEOTIDE SEQUENCE [LARGE SCALE GENOMIC DNA]</scope>
    <source>
        <strain evidence="1 2">NBRC 106333</strain>
    </source>
</reference>
<sequence>MLIASAAGLVILGASASLFSSTYRLKGREDQLIPLQETLRGAAEIMSQDLREATGTRVILNNNIPALPASTNTSITITDMDHNGKFSIPEPNGNSLQNSANTPIIEPNYANKTCEDVFVAGDWALVTSGNWSQWVQVGNNGGNVCLANSGQKKVLHVQQKLTGIVWTPAASFMKMNIVQYYLGTDASTGSTVLYRKLGSADPQIVAFDITDLKFQYSTDGLTYTNTPASTPASIRLTITGRAQKKLPGESAYRTYSLSQNVFMRRTTLAEPTNP</sequence>
<organism evidence="1 2">
    <name type="scientific">Deinococcus cellulosilyticus (strain DSM 18568 / NBRC 106333 / KACC 11606 / 5516J-15)</name>
    <dbReference type="NCBI Taxonomy" id="1223518"/>
    <lineage>
        <taxon>Bacteria</taxon>
        <taxon>Thermotogati</taxon>
        <taxon>Deinococcota</taxon>
        <taxon>Deinococci</taxon>
        <taxon>Deinococcales</taxon>
        <taxon>Deinococcaceae</taxon>
        <taxon>Deinococcus</taxon>
    </lineage>
</organism>
<name>A0A511N3P4_DEIC1</name>
<dbReference type="Proteomes" id="UP000321306">
    <property type="component" value="Unassembled WGS sequence"/>
</dbReference>
<dbReference type="OrthoDB" id="70025at2"/>
<dbReference type="AlphaFoldDB" id="A0A511N3P4"/>
<evidence type="ECO:0000313" key="2">
    <source>
        <dbReference type="Proteomes" id="UP000321306"/>
    </source>
</evidence>
<dbReference type="RefSeq" id="WP_146884910.1">
    <property type="nucleotide sequence ID" value="NZ_BJXB01000011.1"/>
</dbReference>
<protein>
    <submittedName>
        <fullName evidence="1">Uncharacterized protein</fullName>
    </submittedName>
</protein>
<keyword evidence="2" id="KW-1185">Reference proteome</keyword>
<dbReference type="EMBL" id="BJXB01000011">
    <property type="protein sequence ID" value="GEM47001.1"/>
    <property type="molecule type" value="Genomic_DNA"/>
</dbReference>
<gene>
    <name evidence="1" type="ORF">DC3_26360</name>
</gene>
<accession>A0A511N3P4</accession>
<proteinExistence type="predicted"/>
<evidence type="ECO:0000313" key="1">
    <source>
        <dbReference type="EMBL" id="GEM47001.1"/>
    </source>
</evidence>